<comment type="caution">
    <text evidence="5">The sequence shown here is derived from an EMBL/GenBank/DDBJ whole genome shotgun (WGS) entry which is preliminary data.</text>
</comment>
<proteinExistence type="inferred from homology"/>
<dbReference type="Proteomes" id="UP000092600">
    <property type="component" value="Unassembled WGS sequence"/>
</dbReference>
<keyword evidence="3" id="KW-0328">Glycosyltransferase</keyword>
<evidence type="ECO:0000256" key="2">
    <source>
        <dbReference type="ARBA" id="ARBA00022679"/>
    </source>
</evidence>
<dbReference type="InterPro" id="IPR035595">
    <property type="entry name" value="UDP_glycos_trans_CS"/>
</dbReference>
<evidence type="ECO:0000256" key="3">
    <source>
        <dbReference type="RuleBase" id="RU003718"/>
    </source>
</evidence>
<dbReference type="STRING" id="4615.A0A199UMK4"/>
<dbReference type="CDD" id="cd03784">
    <property type="entry name" value="GT1_Gtf-like"/>
    <property type="match status" value="1"/>
</dbReference>
<evidence type="ECO:0000313" key="6">
    <source>
        <dbReference type="Proteomes" id="UP000092600"/>
    </source>
</evidence>
<name>A0A199UMK4_ANACO</name>
<evidence type="ECO:0000256" key="1">
    <source>
        <dbReference type="ARBA" id="ARBA00009995"/>
    </source>
</evidence>
<dbReference type="AlphaFoldDB" id="A0A199UMK4"/>
<sequence length="469" mass="50349">MSSSAPSCASDDALPIPRVAIFPFVSKGHTIPLVHLARLLHRRRLAAVTFFATPLNAPFVRRSLAPAEAAIVELPNVPAAAGGVESADQFASASLFLPFVRAASLLRPAFSESLRRPTPPSLLVADAFLFWAHAAAAELGVPSVVFNGMGAFASAVSLAVTVHKPHAGVASRLEPFPVHPFPGLRLTRADLAPPFDDPDPKGPLWDFIVEVRAATRTCRGTLVNTFYELEPLYVDRWTRDLGVRAWCVGPLCLARDAGPGPDRSPVMDWLDSRLAAGRPVLYVAFGSQARLPPAQAEQLAAGLDRSGLDFLWAVRPGEPELPQVGERGRVVGEWVDQVQILAHGSVRGFVTHCGWNSVLESLSCGVPMLTWPMMAEQCLNAKFVVEELRAGLRLRLRPSGAADETSVAAEDVERMAKELILGETGKQAAARAEELKAMARQAMESGSGSSWTALATMIHDVCGSTEIQK</sequence>
<organism evidence="5 6">
    <name type="scientific">Ananas comosus</name>
    <name type="common">Pineapple</name>
    <name type="synonym">Ananas ananas</name>
    <dbReference type="NCBI Taxonomy" id="4615"/>
    <lineage>
        <taxon>Eukaryota</taxon>
        <taxon>Viridiplantae</taxon>
        <taxon>Streptophyta</taxon>
        <taxon>Embryophyta</taxon>
        <taxon>Tracheophyta</taxon>
        <taxon>Spermatophyta</taxon>
        <taxon>Magnoliopsida</taxon>
        <taxon>Liliopsida</taxon>
        <taxon>Poales</taxon>
        <taxon>Bromeliaceae</taxon>
        <taxon>Bromelioideae</taxon>
        <taxon>Ananas</taxon>
    </lineage>
</organism>
<dbReference type="FunFam" id="3.40.50.2000:FF:000107">
    <property type="entry name" value="Glycosyltransferase"/>
    <property type="match status" value="1"/>
</dbReference>
<dbReference type="EMBL" id="LSRQ01006666">
    <property type="protein sequence ID" value="OAY65830.1"/>
    <property type="molecule type" value="Genomic_DNA"/>
</dbReference>
<dbReference type="Pfam" id="PF00201">
    <property type="entry name" value="UDPGT"/>
    <property type="match status" value="1"/>
</dbReference>
<comment type="similarity">
    <text evidence="1 3">Belongs to the UDP-glycosyltransferase family.</text>
</comment>
<protein>
    <recommendedName>
        <fullName evidence="4">Glycosyltransferase</fullName>
        <ecNumber evidence="4">2.4.1.-</ecNumber>
    </recommendedName>
</protein>
<dbReference type="PROSITE" id="PS00375">
    <property type="entry name" value="UDPGT"/>
    <property type="match status" value="1"/>
</dbReference>
<gene>
    <name evidence="5" type="ORF">ACMD2_00885</name>
</gene>
<evidence type="ECO:0000256" key="4">
    <source>
        <dbReference type="RuleBase" id="RU362057"/>
    </source>
</evidence>
<dbReference type="SUPFAM" id="SSF53756">
    <property type="entry name" value="UDP-Glycosyltransferase/glycogen phosphorylase"/>
    <property type="match status" value="1"/>
</dbReference>
<evidence type="ECO:0000313" key="5">
    <source>
        <dbReference type="EMBL" id="OAY65830.1"/>
    </source>
</evidence>
<dbReference type="PANTHER" id="PTHR48047">
    <property type="entry name" value="GLYCOSYLTRANSFERASE"/>
    <property type="match status" value="1"/>
</dbReference>
<keyword evidence="2 3" id="KW-0808">Transferase</keyword>
<reference evidence="5 6" key="1">
    <citation type="journal article" date="2016" name="DNA Res.">
        <title>The draft genome of MD-2 pineapple using hybrid error correction of long reads.</title>
        <authorList>
            <person name="Redwan R.M."/>
            <person name="Saidin A."/>
            <person name="Kumar S.V."/>
        </authorList>
    </citation>
    <scope>NUCLEOTIDE SEQUENCE [LARGE SCALE GENOMIC DNA]</scope>
    <source>
        <strain evidence="6">cv. MD2</strain>
        <tissue evidence="5">Leaf</tissue>
    </source>
</reference>
<dbReference type="GO" id="GO:0035251">
    <property type="term" value="F:UDP-glucosyltransferase activity"/>
    <property type="evidence" value="ECO:0007669"/>
    <property type="project" value="TreeGrafter"/>
</dbReference>
<dbReference type="InterPro" id="IPR002213">
    <property type="entry name" value="UDP_glucos_trans"/>
</dbReference>
<dbReference type="EC" id="2.4.1.-" evidence="4"/>
<dbReference type="PANTHER" id="PTHR48047:SF51">
    <property type="entry name" value="GLYCOSYLTRANSFERASE"/>
    <property type="match status" value="1"/>
</dbReference>
<dbReference type="Gene3D" id="3.40.50.2000">
    <property type="entry name" value="Glycogen Phosphorylase B"/>
    <property type="match status" value="2"/>
</dbReference>
<accession>A0A199UMK4</accession>